<keyword evidence="1" id="KW-0732">Signal</keyword>
<evidence type="ECO:0008006" key="4">
    <source>
        <dbReference type="Google" id="ProtNLM"/>
    </source>
</evidence>
<dbReference type="AlphaFoldDB" id="A0A2M9YBR5"/>
<dbReference type="Proteomes" id="UP000231926">
    <property type="component" value="Unassembled WGS sequence"/>
</dbReference>
<comment type="caution">
    <text evidence="2">The sequence shown here is derived from an EMBL/GenBank/DDBJ whole genome shotgun (WGS) entry which is preliminary data.</text>
</comment>
<dbReference type="OrthoDB" id="325551at2"/>
<evidence type="ECO:0000313" key="3">
    <source>
        <dbReference type="Proteomes" id="UP000231926"/>
    </source>
</evidence>
<keyword evidence="3" id="KW-1185">Reference proteome</keyword>
<dbReference type="EMBL" id="NPDR01000004">
    <property type="protein sequence ID" value="PJZ49004.1"/>
    <property type="molecule type" value="Genomic_DNA"/>
</dbReference>
<evidence type="ECO:0000313" key="2">
    <source>
        <dbReference type="EMBL" id="PJZ49004.1"/>
    </source>
</evidence>
<feature type="chain" id="PRO_5014980909" description="Lipoprotein" evidence="1">
    <location>
        <begin position="21"/>
        <end position="222"/>
    </location>
</feature>
<protein>
    <recommendedName>
        <fullName evidence="4">Lipoprotein</fullName>
    </recommendedName>
</protein>
<dbReference type="RefSeq" id="WP_100710443.1">
    <property type="nucleotide sequence ID" value="NZ_NPDR01000004.1"/>
</dbReference>
<name>A0A2M9YBR5_9LEPT</name>
<accession>A0A2M9YBR5</accession>
<gene>
    <name evidence="2" type="ORF">CH362_11215</name>
</gene>
<organism evidence="2 3">
    <name type="scientific">Leptospira saintgironsiae</name>
    <dbReference type="NCBI Taxonomy" id="2023183"/>
    <lineage>
        <taxon>Bacteria</taxon>
        <taxon>Pseudomonadati</taxon>
        <taxon>Spirochaetota</taxon>
        <taxon>Spirochaetia</taxon>
        <taxon>Leptospirales</taxon>
        <taxon>Leptospiraceae</taxon>
        <taxon>Leptospira</taxon>
    </lineage>
</organism>
<proteinExistence type="predicted"/>
<feature type="signal peptide" evidence="1">
    <location>
        <begin position="1"/>
        <end position="20"/>
    </location>
</feature>
<evidence type="ECO:0000256" key="1">
    <source>
        <dbReference type="SAM" id="SignalP"/>
    </source>
</evidence>
<reference evidence="2 3" key="1">
    <citation type="submission" date="2017-07" db="EMBL/GenBank/DDBJ databases">
        <title>Leptospira spp. isolated from tropical soils.</title>
        <authorList>
            <person name="Thibeaux R."/>
            <person name="Iraola G."/>
            <person name="Ferres I."/>
            <person name="Bierque E."/>
            <person name="Girault D."/>
            <person name="Soupe-Gilbert M.-E."/>
            <person name="Picardeau M."/>
            <person name="Goarant C."/>
        </authorList>
    </citation>
    <scope>NUCLEOTIDE SEQUENCE [LARGE SCALE GENOMIC DNA]</scope>
    <source>
        <strain evidence="2 3">FH4-C-A2</strain>
    </source>
</reference>
<sequence length="222" mass="26292">MNKFLLILKLYFLAGCVNLAGLNEYRGGWDQKEFHQNFIKFEIKSYKDRKNYEPHRNIYKVNKYYFVIKWLDPDVHFPYSKGDKIPRSINPSEDYYINKKDLLTRSKINQFLHGDRRDYFAYDCEYWMPLPPGKNEYDLLISDPTDGRIDGAWPEFDLPEGHSVRLKVTPAMRTKGSDPINRKTGWYSTDPELTRKGFIIEFTIERNRPGEQEPVCDLGIES</sequence>